<keyword evidence="4" id="KW-1185">Reference proteome</keyword>
<accession>A0AAN9MBW5</accession>
<protein>
    <recommendedName>
        <fullName evidence="5">Transmembrane protein</fullName>
    </recommendedName>
</protein>
<feature type="compositionally biased region" description="Basic residues" evidence="1">
    <location>
        <begin position="85"/>
        <end position="98"/>
    </location>
</feature>
<organism evidence="3 4">
    <name type="scientific">Phaseolus coccineus</name>
    <name type="common">Scarlet runner bean</name>
    <name type="synonym">Phaseolus multiflorus</name>
    <dbReference type="NCBI Taxonomy" id="3886"/>
    <lineage>
        <taxon>Eukaryota</taxon>
        <taxon>Viridiplantae</taxon>
        <taxon>Streptophyta</taxon>
        <taxon>Embryophyta</taxon>
        <taxon>Tracheophyta</taxon>
        <taxon>Spermatophyta</taxon>
        <taxon>Magnoliopsida</taxon>
        <taxon>eudicotyledons</taxon>
        <taxon>Gunneridae</taxon>
        <taxon>Pentapetalae</taxon>
        <taxon>rosids</taxon>
        <taxon>fabids</taxon>
        <taxon>Fabales</taxon>
        <taxon>Fabaceae</taxon>
        <taxon>Papilionoideae</taxon>
        <taxon>50 kb inversion clade</taxon>
        <taxon>NPAAA clade</taxon>
        <taxon>indigoferoid/millettioid clade</taxon>
        <taxon>Phaseoleae</taxon>
        <taxon>Phaseolus</taxon>
    </lineage>
</organism>
<dbReference type="PANTHER" id="PTHR34379">
    <property type="entry name" value="OS07G0553800 PROTEIN"/>
    <property type="match status" value="1"/>
</dbReference>
<evidence type="ECO:0000256" key="2">
    <source>
        <dbReference type="SAM" id="Phobius"/>
    </source>
</evidence>
<reference evidence="3 4" key="1">
    <citation type="submission" date="2024-01" db="EMBL/GenBank/DDBJ databases">
        <title>The genomes of 5 underutilized Papilionoideae crops provide insights into root nodulation and disease resistanc.</title>
        <authorList>
            <person name="Jiang F."/>
        </authorList>
    </citation>
    <scope>NUCLEOTIDE SEQUENCE [LARGE SCALE GENOMIC DNA]</scope>
    <source>
        <strain evidence="3">JINMINGXINNONG_FW02</strain>
        <tissue evidence="3">Leaves</tissue>
    </source>
</reference>
<evidence type="ECO:0000313" key="4">
    <source>
        <dbReference type="Proteomes" id="UP001374584"/>
    </source>
</evidence>
<proteinExistence type="predicted"/>
<feature type="compositionally biased region" description="Low complexity" evidence="1">
    <location>
        <begin position="99"/>
        <end position="110"/>
    </location>
</feature>
<sequence>MAKSKASSTHQHPSKPKTSLFLCCFGSSHALDSSPTKDSFPISDMKKKKKRKTKSTITSWFSWLRIRFNKKSSHKTVPFESSITSHHHAHDSKTKSKSKSTLPHKAQPPATTSPPPPTQPASVLPATPFYTPTQTRHGVKHNAEDTRQQGRGSPAQAKRPPRRLPSTAVQTQTTFKKGRNDGVVGMSVVAVTLVIMIFWGRLCAILCTSLWLYSAPRFQRIGGINDDGNPKTTPSNDVDLDSEEYKKQVIMKGLLGRNHRTVL</sequence>
<dbReference type="AlphaFoldDB" id="A0AAN9MBW5"/>
<dbReference type="PANTHER" id="PTHR34379:SF3">
    <property type="entry name" value="PROTEIN, PUTATIVE-RELATED"/>
    <property type="match status" value="1"/>
</dbReference>
<dbReference type="InterPro" id="IPR040411">
    <property type="entry name" value="At5g23160-like"/>
</dbReference>
<evidence type="ECO:0000313" key="3">
    <source>
        <dbReference type="EMBL" id="KAK7349018.1"/>
    </source>
</evidence>
<comment type="caution">
    <text evidence="3">The sequence shown here is derived from an EMBL/GenBank/DDBJ whole genome shotgun (WGS) entry which is preliminary data.</text>
</comment>
<keyword evidence="2" id="KW-0472">Membrane</keyword>
<evidence type="ECO:0000256" key="1">
    <source>
        <dbReference type="SAM" id="MobiDB-lite"/>
    </source>
</evidence>
<keyword evidence="2" id="KW-0812">Transmembrane</keyword>
<keyword evidence="2" id="KW-1133">Transmembrane helix</keyword>
<name>A0AAN9MBW5_PHACN</name>
<feature type="transmembrane region" description="Helical" evidence="2">
    <location>
        <begin position="183"/>
        <end position="213"/>
    </location>
</feature>
<evidence type="ECO:0008006" key="5">
    <source>
        <dbReference type="Google" id="ProtNLM"/>
    </source>
</evidence>
<gene>
    <name evidence="3" type="ORF">VNO80_23845</name>
</gene>
<dbReference type="EMBL" id="JAYMYR010000008">
    <property type="protein sequence ID" value="KAK7349018.1"/>
    <property type="molecule type" value="Genomic_DNA"/>
</dbReference>
<dbReference type="Proteomes" id="UP001374584">
    <property type="component" value="Unassembled WGS sequence"/>
</dbReference>
<feature type="region of interest" description="Disordered" evidence="1">
    <location>
        <begin position="28"/>
        <end position="54"/>
    </location>
</feature>
<feature type="region of interest" description="Disordered" evidence="1">
    <location>
        <begin position="74"/>
        <end position="168"/>
    </location>
</feature>